<protein>
    <submittedName>
        <fullName evidence="6">Leucine-responsive regulatory protein</fullName>
    </submittedName>
</protein>
<gene>
    <name evidence="6" type="primary">lrp_10</name>
    <name evidence="6" type="ORF">SHM7688_03355</name>
</gene>
<dbReference type="GO" id="GO:0043565">
    <property type="term" value="F:sequence-specific DNA binding"/>
    <property type="evidence" value="ECO:0007669"/>
    <property type="project" value="InterPro"/>
</dbReference>
<feature type="domain" description="HTH asnC-type" evidence="5">
    <location>
        <begin position="21"/>
        <end position="82"/>
    </location>
</feature>
<evidence type="ECO:0000313" key="7">
    <source>
        <dbReference type="Proteomes" id="UP000054823"/>
    </source>
</evidence>
<dbReference type="Pfam" id="PF01037">
    <property type="entry name" value="AsnC_trans_reg"/>
    <property type="match status" value="1"/>
</dbReference>
<evidence type="ECO:0000256" key="4">
    <source>
        <dbReference type="ARBA" id="ARBA00023163"/>
    </source>
</evidence>
<keyword evidence="4" id="KW-0804">Transcription</keyword>
<reference evidence="6 7" key="1">
    <citation type="submission" date="2015-09" db="EMBL/GenBank/DDBJ databases">
        <authorList>
            <consortium name="Swine Surveillance"/>
        </authorList>
    </citation>
    <scope>NUCLEOTIDE SEQUENCE [LARGE SCALE GENOMIC DNA]</scope>
    <source>
        <strain evidence="6 7">CECT 7688</strain>
    </source>
</reference>
<dbReference type="STRING" id="321267.SHM7688_03355"/>
<dbReference type="EMBL" id="CYPW01000032">
    <property type="protein sequence ID" value="CUH53886.1"/>
    <property type="molecule type" value="Genomic_DNA"/>
</dbReference>
<keyword evidence="3" id="KW-0010">Activator</keyword>
<dbReference type="CDD" id="cd00090">
    <property type="entry name" value="HTH_ARSR"/>
    <property type="match status" value="1"/>
</dbReference>
<dbReference type="SUPFAM" id="SSF54909">
    <property type="entry name" value="Dimeric alpha+beta barrel"/>
    <property type="match status" value="1"/>
</dbReference>
<dbReference type="PRINTS" id="PR00033">
    <property type="entry name" value="HTHASNC"/>
</dbReference>
<dbReference type="GO" id="GO:0043201">
    <property type="term" value="P:response to L-leucine"/>
    <property type="evidence" value="ECO:0007669"/>
    <property type="project" value="TreeGrafter"/>
</dbReference>
<dbReference type="InterPro" id="IPR019887">
    <property type="entry name" value="Tscrpt_reg_AsnC/Lrp_C"/>
</dbReference>
<dbReference type="InterPro" id="IPR019888">
    <property type="entry name" value="Tscrpt_reg_AsnC-like"/>
</dbReference>
<dbReference type="Gene3D" id="3.30.70.920">
    <property type="match status" value="1"/>
</dbReference>
<evidence type="ECO:0000259" key="5">
    <source>
        <dbReference type="PROSITE" id="PS50956"/>
    </source>
</evidence>
<keyword evidence="1" id="KW-0805">Transcription regulation</keyword>
<evidence type="ECO:0000313" key="6">
    <source>
        <dbReference type="EMBL" id="CUH53886.1"/>
    </source>
</evidence>
<dbReference type="AlphaFoldDB" id="A0A0P1ETG3"/>
<dbReference type="InterPro" id="IPR036388">
    <property type="entry name" value="WH-like_DNA-bd_sf"/>
</dbReference>
<evidence type="ECO:0000256" key="1">
    <source>
        <dbReference type="ARBA" id="ARBA00023015"/>
    </source>
</evidence>
<name>A0A0P1ETG3_9RHOB</name>
<accession>A0A0P1ETG3</accession>
<proteinExistence type="predicted"/>
<evidence type="ECO:0000256" key="2">
    <source>
        <dbReference type="ARBA" id="ARBA00023125"/>
    </source>
</evidence>
<keyword evidence="7" id="KW-1185">Reference proteome</keyword>
<dbReference type="PROSITE" id="PS50956">
    <property type="entry name" value="HTH_ASNC_2"/>
    <property type="match status" value="1"/>
</dbReference>
<dbReference type="Pfam" id="PF13412">
    <property type="entry name" value="HTH_24"/>
    <property type="match status" value="1"/>
</dbReference>
<dbReference type="InterPro" id="IPR011008">
    <property type="entry name" value="Dimeric_a/b-barrel"/>
</dbReference>
<evidence type="ECO:0000256" key="3">
    <source>
        <dbReference type="ARBA" id="ARBA00023159"/>
    </source>
</evidence>
<dbReference type="PROSITE" id="PS00519">
    <property type="entry name" value="HTH_ASNC_1"/>
    <property type="match status" value="1"/>
</dbReference>
<dbReference type="Gene3D" id="1.10.10.10">
    <property type="entry name" value="Winged helix-like DNA-binding domain superfamily/Winged helix DNA-binding domain"/>
    <property type="match status" value="1"/>
</dbReference>
<dbReference type="GO" id="GO:0005829">
    <property type="term" value="C:cytosol"/>
    <property type="evidence" value="ECO:0007669"/>
    <property type="project" value="TreeGrafter"/>
</dbReference>
<dbReference type="InterPro" id="IPR000485">
    <property type="entry name" value="AsnC-type_HTH_dom"/>
</dbReference>
<dbReference type="PANTHER" id="PTHR30154:SF0">
    <property type="entry name" value="LEUCINE-RESPONSIVE REGULATORY PROTEIN"/>
    <property type="match status" value="1"/>
</dbReference>
<dbReference type="InterPro" id="IPR019885">
    <property type="entry name" value="Tscrpt_reg_HTH_AsnC-type_CS"/>
</dbReference>
<dbReference type="PANTHER" id="PTHR30154">
    <property type="entry name" value="LEUCINE-RESPONSIVE REGULATORY PROTEIN"/>
    <property type="match status" value="1"/>
</dbReference>
<sequence length="167" mass="18063">MRHGIAFSVLLHISSQLMSSIDRIDDEILRVLSRDGRISNLALAERVGLSPSACLRRVAALEKAGIISGYRAVLDAAALGKGFVAYITVGLNSHTKAAQLAFERAMAAAPEVRECHNITGQVEYLLRVEVADIGSYKRFHTDVLGTVEKVNAITSYVVLGSPKDERA</sequence>
<dbReference type="InterPro" id="IPR036390">
    <property type="entry name" value="WH_DNA-bd_sf"/>
</dbReference>
<organism evidence="6 7">
    <name type="scientific">Shimia marina</name>
    <dbReference type="NCBI Taxonomy" id="321267"/>
    <lineage>
        <taxon>Bacteria</taxon>
        <taxon>Pseudomonadati</taxon>
        <taxon>Pseudomonadota</taxon>
        <taxon>Alphaproteobacteria</taxon>
        <taxon>Rhodobacterales</taxon>
        <taxon>Roseobacteraceae</taxon>
    </lineage>
</organism>
<dbReference type="InterPro" id="IPR011991">
    <property type="entry name" value="ArsR-like_HTH"/>
</dbReference>
<dbReference type="SUPFAM" id="SSF46785">
    <property type="entry name" value="Winged helix' DNA-binding domain"/>
    <property type="match status" value="1"/>
</dbReference>
<dbReference type="Proteomes" id="UP000054823">
    <property type="component" value="Unassembled WGS sequence"/>
</dbReference>
<keyword evidence="2" id="KW-0238">DNA-binding</keyword>
<dbReference type="GO" id="GO:0006524">
    <property type="term" value="P:alanine catabolic process"/>
    <property type="evidence" value="ECO:0007669"/>
    <property type="project" value="TreeGrafter"/>
</dbReference>
<dbReference type="GO" id="GO:0006355">
    <property type="term" value="P:regulation of DNA-templated transcription"/>
    <property type="evidence" value="ECO:0007669"/>
    <property type="project" value="UniProtKB-ARBA"/>
</dbReference>
<dbReference type="SMART" id="SM00344">
    <property type="entry name" value="HTH_ASNC"/>
    <property type="match status" value="1"/>
</dbReference>